<name>A0ACD0NTE5_9BASI</name>
<protein>
    <submittedName>
        <fullName evidence="1">Uncharacterized protein</fullName>
    </submittedName>
</protein>
<sequence>MFLEGMQMRWLGNAAWPPGLRETICDSWLWRWLKCENGMEDVATLLSVIAYRQAIPDSVWSKVEASVLTIRGDLLQPYPESQESMYQSKLVSARKFESLVIQGAPMVVTITHPEHVAFAVSRFLHAIQGSSTSVELGTPAVTEEACRNDKAPSFAEPGPIDRRVYERLMTQSGFAHLIPLRFANGESRRGQAVSQGGVADVDDVSSCCSSGSGITDPTGSGDAACPSNTSEAGSFRSDLARWTPTAAGVEDLNDGVEIAQSWSCQAWAEEASSDLAADDQAFGDGSRDRTSFGAMVCANPIRYNLDLPLTTRARQGTIYFELVVDRDQSSSPPLLEDETGGSHQDVPNDVLESLADVL</sequence>
<organism evidence="1 2">
    <name type="scientific">Violaceomyces palustris</name>
    <dbReference type="NCBI Taxonomy" id="1673888"/>
    <lineage>
        <taxon>Eukaryota</taxon>
        <taxon>Fungi</taxon>
        <taxon>Dikarya</taxon>
        <taxon>Basidiomycota</taxon>
        <taxon>Ustilaginomycotina</taxon>
        <taxon>Ustilaginomycetes</taxon>
        <taxon>Violaceomycetales</taxon>
        <taxon>Violaceomycetaceae</taxon>
        <taxon>Violaceomyces</taxon>
    </lineage>
</organism>
<evidence type="ECO:0000313" key="2">
    <source>
        <dbReference type="Proteomes" id="UP000245626"/>
    </source>
</evidence>
<reference evidence="1 2" key="1">
    <citation type="journal article" date="2018" name="Mol. Biol. Evol.">
        <title>Broad Genomic Sampling Reveals a Smut Pathogenic Ancestry of the Fungal Clade Ustilaginomycotina.</title>
        <authorList>
            <person name="Kijpornyongpan T."/>
            <person name="Mondo S.J."/>
            <person name="Barry K."/>
            <person name="Sandor L."/>
            <person name="Lee J."/>
            <person name="Lipzen A."/>
            <person name="Pangilinan J."/>
            <person name="LaButti K."/>
            <person name="Hainaut M."/>
            <person name="Henrissat B."/>
            <person name="Grigoriev I.V."/>
            <person name="Spatafora J.W."/>
            <person name="Aime M.C."/>
        </authorList>
    </citation>
    <scope>NUCLEOTIDE SEQUENCE [LARGE SCALE GENOMIC DNA]</scope>
    <source>
        <strain evidence="1 2">SA 807</strain>
    </source>
</reference>
<evidence type="ECO:0000313" key="1">
    <source>
        <dbReference type="EMBL" id="PWN49118.1"/>
    </source>
</evidence>
<dbReference type="EMBL" id="KZ820095">
    <property type="protein sequence ID" value="PWN49118.1"/>
    <property type="molecule type" value="Genomic_DNA"/>
</dbReference>
<proteinExistence type="predicted"/>
<dbReference type="Proteomes" id="UP000245626">
    <property type="component" value="Unassembled WGS sequence"/>
</dbReference>
<gene>
    <name evidence="1" type="ORF">IE53DRAFT_162071</name>
</gene>
<accession>A0ACD0NTE5</accession>
<keyword evidence="2" id="KW-1185">Reference proteome</keyword>